<organism evidence="2 3">
    <name type="scientific">Agaribacillus aureus</name>
    <dbReference type="NCBI Taxonomy" id="3051825"/>
    <lineage>
        <taxon>Bacteria</taxon>
        <taxon>Pseudomonadati</taxon>
        <taxon>Bacteroidota</taxon>
        <taxon>Cytophagia</taxon>
        <taxon>Cytophagales</taxon>
        <taxon>Splendidivirgaceae</taxon>
        <taxon>Agaribacillus</taxon>
    </lineage>
</organism>
<keyword evidence="1" id="KW-1133">Transmembrane helix</keyword>
<evidence type="ECO:0000313" key="3">
    <source>
        <dbReference type="Proteomes" id="UP001172083"/>
    </source>
</evidence>
<keyword evidence="1" id="KW-0812">Transmembrane</keyword>
<proteinExistence type="predicted"/>
<gene>
    <name evidence="2" type="ORF">QQ020_01150</name>
</gene>
<comment type="caution">
    <text evidence="2">The sequence shown here is derived from an EMBL/GenBank/DDBJ whole genome shotgun (WGS) entry which is preliminary data.</text>
</comment>
<feature type="transmembrane region" description="Helical" evidence="1">
    <location>
        <begin position="233"/>
        <end position="252"/>
    </location>
</feature>
<feature type="transmembrane region" description="Helical" evidence="1">
    <location>
        <begin position="16"/>
        <end position="35"/>
    </location>
</feature>
<sequence>MIKILKYTCFDMLRSWWSYAYFLFYFVTSATLLNFSADASRAITSLMNIIITLCPLISTLLVVMYYYSSREFIELLLAQPLKRSSLLKGQFIGLAGSLSLSFTFGLLIPFLIFGLLSSENIINLSTLIGIGVLLTFIFSALGYLVALHHENKIKGFGTAIFIWLFMAVIYDGLFLFTLVLFNDYPTDKIALGLSFLNPIDLARIIMMLKLDISALMGYTGALFNSFFGSNTGLIISVAASIIWVIFPTHLFLRKAARKDF</sequence>
<protein>
    <submittedName>
        <fullName evidence="2">ABC transporter permease</fullName>
    </submittedName>
</protein>
<keyword evidence="3" id="KW-1185">Reference proteome</keyword>
<dbReference type="EMBL" id="JAUJEB010000001">
    <property type="protein sequence ID" value="MDN5210623.1"/>
    <property type="molecule type" value="Genomic_DNA"/>
</dbReference>
<dbReference type="RefSeq" id="WP_346755966.1">
    <property type="nucleotide sequence ID" value="NZ_JAUJEB010000001.1"/>
</dbReference>
<feature type="transmembrane region" description="Helical" evidence="1">
    <location>
        <begin position="127"/>
        <end position="148"/>
    </location>
</feature>
<name>A0ABT8KYV0_9BACT</name>
<feature type="transmembrane region" description="Helical" evidence="1">
    <location>
        <begin position="47"/>
        <end position="67"/>
    </location>
</feature>
<keyword evidence="1" id="KW-0472">Membrane</keyword>
<feature type="transmembrane region" description="Helical" evidence="1">
    <location>
        <begin position="201"/>
        <end position="221"/>
    </location>
</feature>
<feature type="transmembrane region" description="Helical" evidence="1">
    <location>
        <begin position="160"/>
        <end position="181"/>
    </location>
</feature>
<feature type="transmembrane region" description="Helical" evidence="1">
    <location>
        <begin position="91"/>
        <end position="115"/>
    </location>
</feature>
<accession>A0ABT8KYV0</accession>
<dbReference type="Proteomes" id="UP001172083">
    <property type="component" value="Unassembled WGS sequence"/>
</dbReference>
<dbReference type="Pfam" id="PF12679">
    <property type="entry name" value="ABC2_membrane_2"/>
    <property type="match status" value="1"/>
</dbReference>
<evidence type="ECO:0000256" key="1">
    <source>
        <dbReference type="SAM" id="Phobius"/>
    </source>
</evidence>
<reference evidence="2" key="1">
    <citation type="submission" date="2023-06" db="EMBL/GenBank/DDBJ databases">
        <title>Genomic of Agaribacillus aureum.</title>
        <authorList>
            <person name="Wang G."/>
        </authorList>
    </citation>
    <scope>NUCLEOTIDE SEQUENCE</scope>
    <source>
        <strain evidence="2">BMA12</strain>
    </source>
</reference>
<evidence type="ECO:0000313" key="2">
    <source>
        <dbReference type="EMBL" id="MDN5210623.1"/>
    </source>
</evidence>